<keyword evidence="1" id="KW-1133">Transmembrane helix</keyword>
<dbReference type="STRING" id="364200.SAMN04488515_1456"/>
<feature type="transmembrane region" description="Helical" evidence="1">
    <location>
        <begin position="96"/>
        <end position="116"/>
    </location>
</feature>
<evidence type="ECO:0000313" key="3">
    <source>
        <dbReference type="Proteomes" id="UP000199167"/>
    </source>
</evidence>
<reference evidence="2 3" key="1">
    <citation type="submission" date="2016-10" db="EMBL/GenBank/DDBJ databases">
        <authorList>
            <person name="de Groot N.N."/>
        </authorList>
    </citation>
    <scope>NUCLEOTIDE SEQUENCE [LARGE SCALE GENOMIC DNA]</scope>
    <source>
        <strain evidence="2 3">DSM 17925</strain>
    </source>
</reference>
<feature type="transmembrane region" description="Helical" evidence="1">
    <location>
        <begin position="40"/>
        <end position="59"/>
    </location>
</feature>
<sequence length="401" mass="42560">MISSASILAHLFLSLAAVVGLALLHSSLRSQSPDDPLTRRFVFGVRVTMAIFIGRALVVLTGGQFGIALVSVAAAFVPLAVLLLTEGLLRRHAPGWLKAFGGIGAGVFTILGLIPAMWASGLYNIALVGFQVIGLALCGWMVWQRDRASLSNSENQTATRLALSLFLLVPMIAADYAMVFLRMPVQISALGVLVLCWLAVGLGQATSGMRGVLLGFAILTGVSLGTGAFIGWMMAGSREAIILGAAVTMAAVFVVAIYFDARQQRTAGQSLSLLRHMAEGPQDSALTFLTGLRDHPAVEGALVIGGRELADLDSDTLDRVFSLAPVLRRTDPPMDDPVLVDHVEALFTRYQASHILQVSAKPRRLIALAMPPLGVSMQTEFELQAVQRMAALIAAKEAAHA</sequence>
<feature type="transmembrane region" description="Helical" evidence="1">
    <location>
        <begin position="187"/>
        <end position="205"/>
    </location>
</feature>
<gene>
    <name evidence="2" type="ORF">SAMN04488515_1456</name>
</gene>
<protein>
    <submittedName>
        <fullName evidence="2">Uncharacterized protein</fullName>
    </submittedName>
</protein>
<dbReference type="RefSeq" id="WP_089992134.1">
    <property type="nucleotide sequence ID" value="NZ_FOIZ01000001.1"/>
</dbReference>
<feature type="transmembrane region" description="Helical" evidence="1">
    <location>
        <begin position="163"/>
        <end position="181"/>
    </location>
</feature>
<name>A0A1I0PV23_9RHOB</name>
<dbReference type="Proteomes" id="UP000199167">
    <property type="component" value="Unassembled WGS sequence"/>
</dbReference>
<feature type="transmembrane region" description="Helical" evidence="1">
    <location>
        <begin position="122"/>
        <end position="143"/>
    </location>
</feature>
<evidence type="ECO:0000313" key="2">
    <source>
        <dbReference type="EMBL" id="SEW18328.1"/>
    </source>
</evidence>
<feature type="transmembrane region" description="Helical" evidence="1">
    <location>
        <begin position="240"/>
        <end position="259"/>
    </location>
</feature>
<organism evidence="2 3">
    <name type="scientific">Cognatiyoonia koreensis</name>
    <dbReference type="NCBI Taxonomy" id="364200"/>
    <lineage>
        <taxon>Bacteria</taxon>
        <taxon>Pseudomonadati</taxon>
        <taxon>Pseudomonadota</taxon>
        <taxon>Alphaproteobacteria</taxon>
        <taxon>Rhodobacterales</taxon>
        <taxon>Paracoccaceae</taxon>
        <taxon>Cognatiyoonia</taxon>
    </lineage>
</organism>
<feature type="transmembrane region" description="Helical" evidence="1">
    <location>
        <begin position="212"/>
        <end position="234"/>
    </location>
</feature>
<keyword evidence="1" id="KW-0472">Membrane</keyword>
<evidence type="ECO:0000256" key="1">
    <source>
        <dbReference type="SAM" id="Phobius"/>
    </source>
</evidence>
<accession>A0A1I0PV23</accession>
<dbReference type="EMBL" id="FOIZ01000001">
    <property type="protein sequence ID" value="SEW18328.1"/>
    <property type="molecule type" value="Genomic_DNA"/>
</dbReference>
<keyword evidence="1" id="KW-0812">Transmembrane</keyword>
<feature type="transmembrane region" description="Helical" evidence="1">
    <location>
        <begin position="6"/>
        <end position="28"/>
    </location>
</feature>
<dbReference type="AlphaFoldDB" id="A0A1I0PV23"/>
<proteinExistence type="predicted"/>
<keyword evidence="3" id="KW-1185">Reference proteome</keyword>
<feature type="transmembrane region" description="Helical" evidence="1">
    <location>
        <begin position="65"/>
        <end position="84"/>
    </location>
</feature>
<dbReference type="OrthoDB" id="8214317at2"/>